<evidence type="ECO:0000313" key="4">
    <source>
        <dbReference type="EMBL" id="PNY14897.1"/>
    </source>
</evidence>
<dbReference type="InterPro" id="IPR022212">
    <property type="entry name" value="DUF3741"/>
</dbReference>
<dbReference type="EMBL" id="ASHM01007219">
    <property type="protein sequence ID" value="PNY14897.1"/>
    <property type="molecule type" value="Genomic_DNA"/>
</dbReference>
<evidence type="ECO:0000259" key="2">
    <source>
        <dbReference type="Pfam" id="PF12552"/>
    </source>
</evidence>
<dbReference type="Proteomes" id="UP000236291">
    <property type="component" value="Unassembled WGS sequence"/>
</dbReference>
<feature type="domain" description="DUF4378" evidence="3">
    <location>
        <begin position="771"/>
        <end position="918"/>
    </location>
</feature>
<proteinExistence type="predicted"/>
<feature type="region of interest" description="Disordered" evidence="1">
    <location>
        <begin position="133"/>
        <end position="191"/>
    </location>
</feature>
<evidence type="ECO:0000313" key="5">
    <source>
        <dbReference type="Proteomes" id="UP000236291"/>
    </source>
</evidence>
<dbReference type="InterPro" id="IPR025486">
    <property type="entry name" value="DUF4378"/>
</dbReference>
<reference evidence="4 5" key="2">
    <citation type="journal article" date="2017" name="Front. Plant Sci.">
        <title>Gene Classification and Mining of Molecular Markers Useful in Red Clover (Trifolium pratense) Breeding.</title>
        <authorList>
            <person name="Istvanek J."/>
            <person name="Dluhosova J."/>
            <person name="Dluhos P."/>
            <person name="Patkova L."/>
            <person name="Nedelnik J."/>
            <person name="Repkova J."/>
        </authorList>
    </citation>
    <scope>NUCLEOTIDE SEQUENCE [LARGE SCALE GENOMIC DNA]</scope>
    <source>
        <strain evidence="5">cv. Tatra</strain>
        <tissue evidence="4">Young leaves</tissue>
    </source>
</reference>
<feature type="region of interest" description="Disordered" evidence="1">
    <location>
        <begin position="418"/>
        <end position="447"/>
    </location>
</feature>
<sequence length="930" mass="106049">MTKRSQRFPVQYEKDQSGCMWGFISMFDFRHARFTRKLIADKRHNNKHALGLRFVLSNCRMIDVCMHIAQCAVLTKNKFEALSNLDEEYQGNMDRGESKRLTVTTDADKLSVKKLIEEEMFIDQDEIKDQGNVVESTRTELGSEDSLKTDSKRKRKSRKKSRDMDSNDLSATLKSEVTHNQHSNQQSRDNIDLDKIMEDFCQIERACSLMHDDDDSKVLAQSNQKNINSEELARDAIHDFVNQMILNGKDMVEDKKFLCSHELMETLQVISSDKELFLKLLQDPNSHLLRYIQELENAQGRSEKEYNSVADSNFSEQDLGNLKQTRDIVNRKHHKFFWKKVKSQSKVPTNKNVKTEVPNRIVILKPAPTKMQNSESENNVVSSLDSRDIVHYKDPSVRVGSPFSLTEIKRKLKHAIGKEKHGNHKLPAERQNNDSRGKAICKDKTGMKSPNKDHFFIEKIARPMFDVVKGNKTGINESGSSKEKVSNIYIEAKKHLSEMLVDNGDDNTSISSRQIPKTLGRILSLPEYNFSPLGSPGGNLEHNFLTTHARLSTSDKTWEVNEDSLSPKQDTYIEQPYQETNNSRNQSSVCDKRSNEVPAIESDSTLSHDLDHFDTAEISYPVRDEIVAEGNLEFTKDIIVLESSSDPNCCTAGKDQNHDVSKIAVDAICSECLNGDLKENQQSSPLSSPSHSSITEKMEELESCTDLSGRPSPVSVLDIPFSDDDPGYSTCQPVKLCIRSLQIRFEEQDCSSMDRFHRRKSCLEENELIYDYINAVFHAASLTQDQLLMKCLSSDKILDPSLFDQVEFFSNMLCHEQKLLFDCINEVLMEVCWNYFGVSPWVSFVNPSIRPTPNMKKIILKVWEGVCWHVLPLPPPHTLEQIVRKDMARNGTWMDLRLDAETVGFEMGDVILVELMEDAILSLVNQSTES</sequence>
<organism evidence="4 5">
    <name type="scientific">Trifolium pratense</name>
    <name type="common">Red clover</name>
    <dbReference type="NCBI Taxonomy" id="57577"/>
    <lineage>
        <taxon>Eukaryota</taxon>
        <taxon>Viridiplantae</taxon>
        <taxon>Streptophyta</taxon>
        <taxon>Embryophyta</taxon>
        <taxon>Tracheophyta</taxon>
        <taxon>Spermatophyta</taxon>
        <taxon>Magnoliopsida</taxon>
        <taxon>eudicotyledons</taxon>
        <taxon>Gunneridae</taxon>
        <taxon>Pentapetalae</taxon>
        <taxon>rosids</taxon>
        <taxon>fabids</taxon>
        <taxon>Fabales</taxon>
        <taxon>Fabaceae</taxon>
        <taxon>Papilionoideae</taxon>
        <taxon>50 kb inversion clade</taxon>
        <taxon>NPAAA clade</taxon>
        <taxon>Hologalegina</taxon>
        <taxon>IRL clade</taxon>
        <taxon>Trifolieae</taxon>
        <taxon>Trifolium</taxon>
    </lineage>
</organism>
<dbReference type="Pfam" id="PF14309">
    <property type="entry name" value="DUF4378"/>
    <property type="match status" value="1"/>
</dbReference>
<feature type="domain" description="DUF3741" evidence="2">
    <location>
        <begin position="242"/>
        <end position="286"/>
    </location>
</feature>
<evidence type="ECO:0008006" key="6">
    <source>
        <dbReference type="Google" id="ProtNLM"/>
    </source>
</evidence>
<dbReference type="STRING" id="57577.A0A2K3PHY2"/>
<dbReference type="PANTHER" id="PTHR47212">
    <property type="entry name" value="ADHESIN-LIKE PROTEIN, PUTATIVE (DUF3741)-RELATED"/>
    <property type="match status" value="1"/>
</dbReference>
<dbReference type="Pfam" id="PF12552">
    <property type="entry name" value="DUF3741"/>
    <property type="match status" value="1"/>
</dbReference>
<feature type="compositionally biased region" description="Basic residues" evidence="1">
    <location>
        <begin position="151"/>
        <end position="161"/>
    </location>
</feature>
<accession>A0A2K3PHY2</accession>
<comment type="caution">
    <text evidence="4">The sequence shown here is derived from an EMBL/GenBank/DDBJ whole genome shotgun (WGS) entry which is preliminary data.</text>
</comment>
<dbReference type="PANTHER" id="PTHR47212:SF4">
    <property type="entry name" value="ADHESIN-LIKE PROTEIN, PUTATIVE (DUF3741)-RELATED"/>
    <property type="match status" value="1"/>
</dbReference>
<protein>
    <recommendedName>
        <fullName evidence="6">DUF4378 domain-containing protein</fullName>
    </recommendedName>
</protein>
<feature type="compositionally biased region" description="Polar residues" evidence="1">
    <location>
        <begin position="169"/>
        <end position="188"/>
    </location>
</feature>
<evidence type="ECO:0000256" key="1">
    <source>
        <dbReference type="SAM" id="MobiDB-lite"/>
    </source>
</evidence>
<reference evidence="4 5" key="1">
    <citation type="journal article" date="2014" name="Am. J. Bot.">
        <title>Genome assembly and annotation for red clover (Trifolium pratense; Fabaceae).</title>
        <authorList>
            <person name="Istvanek J."/>
            <person name="Jaros M."/>
            <person name="Krenek A."/>
            <person name="Repkova J."/>
        </authorList>
    </citation>
    <scope>NUCLEOTIDE SEQUENCE [LARGE SCALE GENOMIC DNA]</scope>
    <source>
        <strain evidence="5">cv. Tatra</strain>
        <tissue evidence="4">Young leaves</tissue>
    </source>
</reference>
<name>A0A2K3PHY2_TRIPR</name>
<evidence type="ECO:0000259" key="3">
    <source>
        <dbReference type="Pfam" id="PF14309"/>
    </source>
</evidence>
<gene>
    <name evidence="4" type="ORF">L195_g011585</name>
</gene>
<dbReference type="AlphaFoldDB" id="A0A2K3PHY2"/>